<sequence length="769" mass="86737">MDNIDEEYDRLVEHLHDCARKAESFKTTKRRLSLKTLELIRQRGAARAAGNQELTSELARLCREAMKEDLKERRAEVLAEAAEAGKSIRYARRDFASRKMRKIIYNFYSDLFDSHVHLPPHHLREDGQVIPEVLSSEIRHAIMSVRNRTAPGPDRIRPEHLKSLPPVLINTLARLFTRYLSECKVPKQWKTSKTVLLYKKGDPHDIGNYRPVCLLIEKVLDEGQPCEQAGFRKGFSTIDHIHTVSKLIEVSREYKMPLCLTFIDLKKAFDSVETEAIVEALDNQGVPTQYIKRGLRQGDTISPKIFTATLENAVRKLEWGDMGVKVDGRQLHHLRFADDIVLITPSISQAERMLTEFDETCGCIGLQLNLQKTMFMRNGWVSDAPFTLNGTNISECTSYVYLGRELNMMNDLTSELGRRRRAARGAYKSIEDVVKKTRNTRLRAHLFNTTVLPALTYASETWAFRKQEENATRAVSDWVPRDIKRTAGGPPTRWSISSRSPSKKNMMLVVSHAKGGTTGLLWHAIGTNGRITGSRSTSSKINGSQGDQGERGNLHPISDGSFYPNDTIVSFVLVIDPSAVYAVRIRSKALMKAILPKRLPIKLFYNLGHLTYLVMGFGGLLDNNIVWEAHTAELCKAYNFSVPGAYTRRLDCVQNKQSQRDQFDDGCGSSTPSKELSLLQPDPCFTVVSGNEIKPPTISEKKPVGDIVLPKTQLRQDSLSDLITPDKILFHSNGTGSPLKMLVDSHIEFSNNDGYHGTFLLSQDWEIPR</sequence>
<organism evidence="3 4">
    <name type="scientific">Necator americanus</name>
    <name type="common">Human hookworm</name>
    <dbReference type="NCBI Taxonomy" id="51031"/>
    <lineage>
        <taxon>Eukaryota</taxon>
        <taxon>Metazoa</taxon>
        <taxon>Ecdysozoa</taxon>
        <taxon>Nematoda</taxon>
        <taxon>Chromadorea</taxon>
        <taxon>Rhabditida</taxon>
        <taxon>Rhabditina</taxon>
        <taxon>Rhabditomorpha</taxon>
        <taxon>Strongyloidea</taxon>
        <taxon>Ancylostomatidae</taxon>
        <taxon>Bunostominae</taxon>
        <taxon>Necator</taxon>
    </lineage>
</organism>
<feature type="region of interest" description="Disordered" evidence="1">
    <location>
        <begin position="531"/>
        <end position="556"/>
    </location>
</feature>
<protein>
    <recommendedName>
        <fullName evidence="2">Reverse transcriptase domain-containing protein</fullName>
    </recommendedName>
</protein>
<feature type="compositionally biased region" description="Polar residues" evidence="1">
    <location>
        <begin position="531"/>
        <end position="547"/>
    </location>
</feature>
<dbReference type="Proteomes" id="UP001303046">
    <property type="component" value="Unassembled WGS sequence"/>
</dbReference>
<reference evidence="3 4" key="1">
    <citation type="submission" date="2023-08" db="EMBL/GenBank/DDBJ databases">
        <title>A Necator americanus chromosomal reference genome.</title>
        <authorList>
            <person name="Ilik V."/>
            <person name="Petrzelkova K.J."/>
            <person name="Pardy F."/>
            <person name="Fuh T."/>
            <person name="Niatou-Singa F.S."/>
            <person name="Gouil Q."/>
            <person name="Baker L."/>
            <person name="Ritchie M.E."/>
            <person name="Jex A.R."/>
            <person name="Gazzola D."/>
            <person name="Li H."/>
            <person name="Toshio Fujiwara R."/>
            <person name="Zhan B."/>
            <person name="Aroian R.V."/>
            <person name="Pafco B."/>
            <person name="Schwarz E.M."/>
        </authorList>
    </citation>
    <scope>NUCLEOTIDE SEQUENCE [LARGE SCALE GENOMIC DNA]</scope>
    <source>
        <strain evidence="3 4">Aroian</strain>
        <tissue evidence="3">Whole animal</tissue>
    </source>
</reference>
<dbReference type="EMBL" id="JAVFWL010000006">
    <property type="protein sequence ID" value="KAK6761579.1"/>
    <property type="molecule type" value="Genomic_DNA"/>
</dbReference>
<dbReference type="InterPro" id="IPR043502">
    <property type="entry name" value="DNA/RNA_pol_sf"/>
</dbReference>
<comment type="caution">
    <text evidence="3">The sequence shown here is derived from an EMBL/GenBank/DDBJ whole genome shotgun (WGS) entry which is preliminary data.</text>
</comment>
<dbReference type="PANTHER" id="PTHR47027:SF20">
    <property type="entry name" value="REVERSE TRANSCRIPTASE-LIKE PROTEIN WITH RNA-DIRECTED DNA POLYMERASE DOMAIN"/>
    <property type="match status" value="1"/>
</dbReference>
<accession>A0ABR1EFX0</accession>
<dbReference type="Pfam" id="PF00078">
    <property type="entry name" value="RVT_1"/>
    <property type="match status" value="1"/>
</dbReference>
<dbReference type="Gene3D" id="3.30.70.270">
    <property type="match status" value="1"/>
</dbReference>
<dbReference type="InterPro" id="IPR043128">
    <property type="entry name" value="Rev_trsase/Diguanyl_cyclase"/>
</dbReference>
<dbReference type="PROSITE" id="PS50878">
    <property type="entry name" value="RT_POL"/>
    <property type="match status" value="1"/>
</dbReference>
<feature type="domain" description="Reverse transcriptase" evidence="2">
    <location>
        <begin position="178"/>
        <end position="393"/>
    </location>
</feature>
<evidence type="ECO:0000259" key="2">
    <source>
        <dbReference type="PROSITE" id="PS50878"/>
    </source>
</evidence>
<evidence type="ECO:0000313" key="3">
    <source>
        <dbReference type="EMBL" id="KAK6761579.1"/>
    </source>
</evidence>
<dbReference type="InterPro" id="IPR000477">
    <property type="entry name" value="RT_dom"/>
</dbReference>
<keyword evidence="4" id="KW-1185">Reference proteome</keyword>
<evidence type="ECO:0000313" key="4">
    <source>
        <dbReference type="Proteomes" id="UP001303046"/>
    </source>
</evidence>
<gene>
    <name evidence="3" type="primary">Necator_chrX.g22756</name>
    <name evidence="3" type="ORF">RB195_022593</name>
</gene>
<name>A0ABR1EFX0_NECAM</name>
<evidence type="ECO:0000256" key="1">
    <source>
        <dbReference type="SAM" id="MobiDB-lite"/>
    </source>
</evidence>
<dbReference type="SUPFAM" id="SSF56672">
    <property type="entry name" value="DNA/RNA polymerases"/>
    <property type="match status" value="1"/>
</dbReference>
<proteinExistence type="predicted"/>
<dbReference type="PANTHER" id="PTHR47027">
    <property type="entry name" value="REVERSE TRANSCRIPTASE DOMAIN-CONTAINING PROTEIN"/>
    <property type="match status" value="1"/>
</dbReference>
<dbReference type="CDD" id="cd01650">
    <property type="entry name" value="RT_nLTR_like"/>
    <property type="match status" value="1"/>
</dbReference>